<sequence length="222" mass="24789">MKVRFFSILLCLLTLASCAGYHFNTNNNPLIGYDIRSVAVPMFVNRSVIPELAAPMTKEIVFALNDYSGIRVFSGDNDNADAVLIGIIESRDHYNEVVKTTQTLFTDDTVKESIGNRAPFYYPVQTSYEFSLKVILIKRPSKEELELLTTDLGQFMKVNPKVVLMDTINISGNFSRVVGETTTSNAIGKTNFTKNKGIFEKSLQETSMNAAKTFKQVVLNAF</sequence>
<evidence type="ECO:0000256" key="1">
    <source>
        <dbReference type="SAM" id="SignalP"/>
    </source>
</evidence>
<keyword evidence="1" id="KW-0732">Signal</keyword>
<reference evidence="2 3" key="1">
    <citation type="submission" date="2023-11" db="EMBL/GenBank/DDBJ databases">
        <title>A Novel Polar Bacteriovorax (B. antarcticus) Isolated from the Biocrust in Antarctica.</title>
        <authorList>
            <person name="Mun W."/>
            <person name="Choi S.Y."/>
            <person name="Mitchell R.J."/>
        </authorList>
    </citation>
    <scope>NUCLEOTIDE SEQUENCE [LARGE SCALE GENOMIC DNA]</scope>
    <source>
        <strain evidence="2 3">PP10</strain>
    </source>
</reference>
<proteinExistence type="predicted"/>
<dbReference type="Proteomes" id="UP001302274">
    <property type="component" value="Unassembled WGS sequence"/>
</dbReference>
<protein>
    <recommendedName>
        <fullName evidence="4">Lipoprotein</fullName>
    </recommendedName>
</protein>
<keyword evidence="3" id="KW-1185">Reference proteome</keyword>
<evidence type="ECO:0008006" key="4">
    <source>
        <dbReference type="Google" id="ProtNLM"/>
    </source>
</evidence>
<accession>A0ABU5VR63</accession>
<evidence type="ECO:0000313" key="3">
    <source>
        <dbReference type="Proteomes" id="UP001302274"/>
    </source>
</evidence>
<feature type="chain" id="PRO_5047416385" description="Lipoprotein" evidence="1">
    <location>
        <begin position="20"/>
        <end position="222"/>
    </location>
</feature>
<name>A0ABU5VR63_9BACT</name>
<gene>
    <name evidence="2" type="ORF">SHI21_04995</name>
</gene>
<feature type="signal peptide" evidence="1">
    <location>
        <begin position="1"/>
        <end position="19"/>
    </location>
</feature>
<comment type="caution">
    <text evidence="2">The sequence shown here is derived from an EMBL/GenBank/DDBJ whole genome shotgun (WGS) entry which is preliminary data.</text>
</comment>
<evidence type="ECO:0000313" key="2">
    <source>
        <dbReference type="EMBL" id="MEA9355541.1"/>
    </source>
</evidence>
<dbReference type="PROSITE" id="PS51257">
    <property type="entry name" value="PROKAR_LIPOPROTEIN"/>
    <property type="match status" value="1"/>
</dbReference>
<dbReference type="RefSeq" id="WP_323575103.1">
    <property type="nucleotide sequence ID" value="NZ_JAYGJQ010000001.1"/>
</dbReference>
<dbReference type="EMBL" id="JAYGJQ010000001">
    <property type="protein sequence ID" value="MEA9355541.1"/>
    <property type="molecule type" value="Genomic_DNA"/>
</dbReference>
<organism evidence="2 3">
    <name type="scientific">Bacteriovorax antarcticus</name>
    <dbReference type="NCBI Taxonomy" id="3088717"/>
    <lineage>
        <taxon>Bacteria</taxon>
        <taxon>Pseudomonadati</taxon>
        <taxon>Bdellovibrionota</taxon>
        <taxon>Bacteriovoracia</taxon>
        <taxon>Bacteriovoracales</taxon>
        <taxon>Bacteriovoracaceae</taxon>
        <taxon>Bacteriovorax</taxon>
    </lineage>
</organism>